<dbReference type="AlphaFoldDB" id="A0A822UYS6"/>
<evidence type="ECO:0000313" key="2">
    <source>
        <dbReference type="EMBL" id="CVI15509.1"/>
    </source>
</evidence>
<sequence length="30" mass="3511">MTEVANMTHYSERLKRRPTIAPPNHAFRVS</sequence>
<comment type="caution">
    <text evidence="2">The sequence shown here is derived from an EMBL/GenBank/DDBJ whole genome shotgun (WGS) entry which is preliminary data.</text>
</comment>
<name>A0A822UYS6_AGRTU</name>
<feature type="region of interest" description="Disordered" evidence="1">
    <location>
        <begin position="1"/>
        <end position="30"/>
    </location>
</feature>
<evidence type="ECO:0000256" key="1">
    <source>
        <dbReference type="SAM" id="MobiDB-lite"/>
    </source>
</evidence>
<reference evidence="2 3" key="1">
    <citation type="submission" date="2016-01" db="EMBL/GenBank/DDBJ databases">
        <authorList>
            <person name="Regsiter A."/>
            <person name="william w."/>
        </authorList>
    </citation>
    <scope>NUCLEOTIDE SEQUENCE [LARGE SCALE GENOMIC DNA]</scope>
    <source>
        <strain evidence="2 3">B6</strain>
    </source>
</reference>
<accession>A0A822UYS6</accession>
<dbReference type="EMBL" id="FCNL01000011">
    <property type="protein sequence ID" value="CVI15509.1"/>
    <property type="molecule type" value="Genomic_DNA"/>
</dbReference>
<dbReference type="Proteomes" id="UP000192074">
    <property type="component" value="Unassembled WGS sequence"/>
</dbReference>
<gene>
    <name evidence="2" type="ORF">AGR4A_Cc190175</name>
</gene>
<organism evidence="2 3">
    <name type="scientific">Agrobacterium tumefaciens str. B6</name>
    <dbReference type="NCBI Taxonomy" id="1183423"/>
    <lineage>
        <taxon>Bacteria</taxon>
        <taxon>Pseudomonadati</taxon>
        <taxon>Pseudomonadota</taxon>
        <taxon>Alphaproteobacteria</taxon>
        <taxon>Hyphomicrobiales</taxon>
        <taxon>Rhizobiaceae</taxon>
        <taxon>Rhizobium/Agrobacterium group</taxon>
        <taxon>Agrobacterium</taxon>
        <taxon>Agrobacterium tumefaciens complex</taxon>
    </lineage>
</organism>
<protein>
    <submittedName>
        <fullName evidence="2">Uncharacterized protein</fullName>
    </submittedName>
</protein>
<evidence type="ECO:0000313" key="3">
    <source>
        <dbReference type="Proteomes" id="UP000192074"/>
    </source>
</evidence>
<proteinExistence type="predicted"/>